<name>A0AAV1YZ82_9ARAC</name>
<organism evidence="2 3">
    <name type="scientific">Larinioides sclopetarius</name>
    <dbReference type="NCBI Taxonomy" id="280406"/>
    <lineage>
        <taxon>Eukaryota</taxon>
        <taxon>Metazoa</taxon>
        <taxon>Ecdysozoa</taxon>
        <taxon>Arthropoda</taxon>
        <taxon>Chelicerata</taxon>
        <taxon>Arachnida</taxon>
        <taxon>Araneae</taxon>
        <taxon>Araneomorphae</taxon>
        <taxon>Entelegynae</taxon>
        <taxon>Araneoidea</taxon>
        <taxon>Araneidae</taxon>
        <taxon>Larinioides</taxon>
    </lineage>
</organism>
<feature type="transmembrane region" description="Helical" evidence="1">
    <location>
        <begin position="20"/>
        <end position="38"/>
    </location>
</feature>
<sequence length="59" mass="7147">MFLPKEYEKSNAYIFRKFLFIFWKEFLTFLITSTLAVNRFHHALSSFKCFGFCCPFEFG</sequence>
<keyword evidence="3" id="KW-1185">Reference proteome</keyword>
<keyword evidence="1" id="KW-0812">Transmembrane</keyword>
<keyword evidence="1" id="KW-0472">Membrane</keyword>
<keyword evidence="1" id="KW-1133">Transmembrane helix</keyword>
<protein>
    <submittedName>
        <fullName evidence="2">Uncharacterized protein</fullName>
    </submittedName>
</protein>
<proteinExistence type="predicted"/>
<evidence type="ECO:0000313" key="3">
    <source>
        <dbReference type="Proteomes" id="UP001497382"/>
    </source>
</evidence>
<reference evidence="2 3" key="1">
    <citation type="submission" date="2024-04" db="EMBL/GenBank/DDBJ databases">
        <authorList>
            <person name="Rising A."/>
            <person name="Reimegard J."/>
            <person name="Sonavane S."/>
            <person name="Akerstrom W."/>
            <person name="Nylinder S."/>
            <person name="Hedman E."/>
            <person name="Kallberg Y."/>
        </authorList>
    </citation>
    <scope>NUCLEOTIDE SEQUENCE [LARGE SCALE GENOMIC DNA]</scope>
</reference>
<accession>A0AAV1YZ82</accession>
<evidence type="ECO:0000313" key="2">
    <source>
        <dbReference type="EMBL" id="CAL1263325.1"/>
    </source>
</evidence>
<gene>
    <name evidence="2" type="ORF">LARSCL_LOCUS1442</name>
</gene>
<dbReference type="Proteomes" id="UP001497382">
    <property type="component" value="Unassembled WGS sequence"/>
</dbReference>
<dbReference type="AlphaFoldDB" id="A0AAV1YZ82"/>
<comment type="caution">
    <text evidence="2">The sequence shown here is derived from an EMBL/GenBank/DDBJ whole genome shotgun (WGS) entry which is preliminary data.</text>
</comment>
<evidence type="ECO:0000256" key="1">
    <source>
        <dbReference type="SAM" id="Phobius"/>
    </source>
</evidence>
<dbReference type="EMBL" id="CAXIEN010000008">
    <property type="protein sequence ID" value="CAL1263325.1"/>
    <property type="molecule type" value="Genomic_DNA"/>
</dbReference>